<comment type="caution">
    <text evidence="2">The sequence shown here is derived from an EMBL/GenBank/DDBJ whole genome shotgun (WGS) entry which is preliminary data.</text>
</comment>
<dbReference type="EMBL" id="JAAAPX010000023">
    <property type="protein sequence ID" value="KAF4241004.1"/>
    <property type="molecule type" value="Genomic_DNA"/>
</dbReference>
<dbReference type="Gene3D" id="3.40.630.30">
    <property type="match status" value="1"/>
</dbReference>
<name>A0A8H4GVH8_9EURO</name>
<dbReference type="Pfam" id="PF13302">
    <property type="entry name" value="Acetyltransf_3"/>
    <property type="match status" value="1"/>
</dbReference>
<gene>
    <name evidence="2" type="ORF">CNMCM6805_004495</name>
</gene>
<evidence type="ECO:0000313" key="3">
    <source>
        <dbReference type="Proteomes" id="UP000653565"/>
    </source>
</evidence>
<dbReference type="GO" id="GO:0016747">
    <property type="term" value="F:acyltransferase activity, transferring groups other than amino-acyl groups"/>
    <property type="evidence" value="ECO:0007669"/>
    <property type="project" value="InterPro"/>
</dbReference>
<dbReference type="InterPro" id="IPR016181">
    <property type="entry name" value="Acyl_CoA_acyltransferase"/>
</dbReference>
<dbReference type="Proteomes" id="UP000653565">
    <property type="component" value="Unassembled WGS sequence"/>
</dbReference>
<keyword evidence="3" id="KW-1185">Reference proteome</keyword>
<accession>A0A8H4GVH8</accession>
<dbReference type="PANTHER" id="PTHR43328">
    <property type="entry name" value="ACETYLTRANSFERASE-RELATED"/>
    <property type="match status" value="1"/>
</dbReference>
<sequence>MPILINPITQEPYIPLPAPHSSIIITPARAPNTDDSSALLSLLNNPQIYPYLESSPVPYLPEHATAWLQTSHEQSTALLHAAQTNRFVDGLPFTCIREVTGDSNSDVYIGNVGLIRYAFYEFKKGSPEREEAVRRNEALEVGSPEIVWGFGGTDAAEDYLSPTHHGKGIMTAVIKAVIEEWAVPRMNARVIKASAYADNRASMRVFEKNGFRLEYELEDWAVVPLDRGGGVKSIVVLVWQEAGNESEAAIEEELHDTRATDS</sequence>
<dbReference type="InterPro" id="IPR000182">
    <property type="entry name" value="GNAT_dom"/>
</dbReference>
<reference evidence="2" key="2">
    <citation type="submission" date="2020-04" db="EMBL/GenBank/DDBJ databases">
        <authorList>
            <person name="Santos R.A.C."/>
            <person name="Steenwyk J.L."/>
            <person name="Rivero-Menendez O."/>
            <person name="Mead M.E."/>
            <person name="Silva L.P."/>
            <person name="Bastos R.W."/>
            <person name="Alastruey-Izquierdo A."/>
            <person name="Goldman G.H."/>
            <person name="Rokas A."/>
        </authorList>
    </citation>
    <scope>NUCLEOTIDE SEQUENCE</scope>
    <source>
        <strain evidence="2">CNM-CM6805</strain>
    </source>
</reference>
<dbReference type="OrthoDB" id="630895at2759"/>
<evidence type="ECO:0000313" key="2">
    <source>
        <dbReference type="EMBL" id="KAF4241004.1"/>
    </source>
</evidence>
<organism evidence="2 3">
    <name type="scientific">Aspergillus fumigatiaffinis</name>
    <dbReference type="NCBI Taxonomy" id="340414"/>
    <lineage>
        <taxon>Eukaryota</taxon>
        <taxon>Fungi</taxon>
        <taxon>Dikarya</taxon>
        <taxon>Ascomycota</taxon>
        <taxon>Pezizomycotina</taxon>
        <taxon>Eurotiomycetes</taxon>
        <taxon>Eurotiomycetidae</taxon>
        <taxon>Eurotiales</taxon>
        <taxon>Aspergillaceae</taxon>
        <taxon>Aspergillus</taxon>
        <taxon>Aspergillus subgen. Fumigati</taxon>
    </lineage>
</organism>
<protein>
    <recommendedName>
        <fullName evidence="1">N-acetyltransferase domain-containing protein</fullName>
    </recommendedName>
</protein>
<evidence type="ECO:0000259" key="1">
    <source>
        <dbReference type="Pfam" id="PF13302"/>
    </source>
</evidence>
<dbReference type="PANTHER" id="PTHR43328:SF1">
    <property type="entry name" value="N-ACETYLTRANSFERASE DOMAIN-CONTAINING PROTEIN"/>
    <property type="match status" value="1"/>
</dbReference>
<dbReference type="AlphaFoldDB" id="A0A8H4GVH8"/>
<feature type="domain" description="N-acetyltransferase" evidence="1">
    <location>
        <begin position="29"/>
        <end position="212"/>
    </location>
</feature>
<proteinExistence type="predicted"/>
<reference evidence="2" key="1">
    <citation type="journal article" date="2020" name="bioRxiv">
        <title>Genomic and phenotypic heterogeneity of clinical isolates of the human pathogens Aspergillus fumigatus, Aspergillus lentulus and Aspergillus fumigatiaffinis.</title>
        <authorList>
            <person name="dos Santos R.A.C."/>
            <person name="Steenwyk J.L."/>
            <person name="Rivero-Menendez O."/>
            <person name="Mead M.E."/>
            <person name="Silva L.P."/>
            <person name="Bastos R.W."/>
            <person name="Alastruey-Izquierdo A."/>
            <person name="Goldman G.H."/>
            <person name="Rokas A."/>
        </authorList>
    </citation>
    <scope>NUCLEOTIDE SEQUENCE</scope>
    <source>
        <strain evidence="2">CNM-CM6805</strain>
    </source>
</reference>
<dbReference type="SUPFAM" id="SSF55729">
    <property type="entry name" value="Acyl-CoA N-acyltransferases (Nat)"/>
    <property type="match status" value="1"/>
</dbReference>